<evidence type="ECO:0000313" key="3">
    <source>
        <dbReference type="Proteomes" id="UP000054937"/>
    </source>
</evidence>
<dbReference type="InParanoid" id="A0A0V0R860"/>
<accession>A0A0V0R860</accession>
<feature type="coiled-coil region" evidence="1">
    <location>
        <begin position="86"/>
        <end position="116"/>
    </location>
</feature>
<comment type="caution">
    <text evidence="2">The sequence shown here is derived from an EMBL/GenBank/DDBJ whole genome shotgun (WGS) entry which is preliminary data.</text>
</comment>
<organism evidence="2 3">
    <name type="scientific">Pseudocohnilembus persalinus</name>
    <name type="common">Ciliate</name>
    <dbReference type="NCBI Taxonomy" id="266149"/>
    <lineage>
        <taxon>Eukaryota</taxon>
        <taxon>Sar</taxon>
        <taxon>Alveolata</taxon>
        <taxon>Ciliophora</taxon>
        <taxon>Intramacronucleata</taxon>
        <taxon>Oligohymenophorea</taxon>
        <taxon>Scuticociliatia</taxon>
        <taxon>Philasterida</taxon>
        <taxon>Pseudocohnilembidae</taxon>
        <taxon>Pseudocohnilembus</taxon>
    </lineage>
</organism>
<dbReference type="AlphaFoldDB" id="A0A0V0R860"/>
<reference evidence="2 3" key="1">
    <citation type="journal article" date="2015" name="Sci. Rep.">
        <title>Genome of the facultative scuticociliatosis pathogen Pseudocohnilembus persalinus provides insight into its virulence through horizontal gene transfer.</title>
        <authorList>
            <person name="Xiong J."/>
            <person name="Wang G."/>
            <person name="Cheng J."/>
            <person name="Tian M."/>
            <person name="Pan X."/>
            <person name="Warren A."/>
            <person name="Jiang C."/>
            <person name="Yuan D."/>
            <person name="Miao W."/>
        </authorList>
    </citation>
    <scope>NUCLEOTIDE SEQUENCE [LARGE SCALE GENOMIC DNA]</scope>
    <source>
        <strain evidence="2">36N120E</strain>
    </source>
</reference>
<keyword evidence="3" id="KW-1185">Reference proteome</keyword>
<sequence>MQQFYIIQYIFYRKSNKPYQNELFKEIRYFNDGSGRDTYVQSPNSKNKVNFYKNLRSYPQSNSLNRFERNRNNDNIYFISLYDKQNENIMKKLVQFQKQKQQYQEQQEKCKRLTGSKTRFFISKNKTNYEKSQESLKSNQNSQNNWSALGEQKIQNQNISQIQNFQRNKEVYKNKKFWERNQNQEQKTNDIKNTSVSQFNKKIFGDNSELKHSQSVKFSEQSPYFTNKYEQFNKSMQEQQFKQQQQIQKVQQNKFKQQQKFQKIDPIQISSNNYQLKKINSFENQKEVKGKSFNQNSQVYQSSFFSKGRQFRKLENKYSDESV</sequence>
<proteinExistence type="predicted"/>
<dbReference type="Proteomes" id="UP000054937">
    <property type="component" value="Unassembled WGS sequence"/>
</dbReference>
<evidence type="ECO:0000313" key="2">
    <source>
        <dbReference type="EMBL" id="KRX10667.1"/>
    </source>
</evidence>
<name>A0A0V0R860_PSEPJ</name>
<keyword evidence="1" id="KW-0175">Coiled coil</keyword>
<protein>
    <submittedName>
        <fullName evidence="2">Uncharacterized protein</fullName>
    </submittedName>
</protein>
<dbReference type="EMBL" id="LDAU01000024">
    <property type="protein sequence ID" value="KRX10667.1"/>
    <property type="molecule type" value="Genomic_DNA"/>
</dbReference>
<gene>
    <name evidence="2" type="ORF">PPERSA_08662</name>
</gene>
<evidence type="ECO:0000256" key="1">
    <source>
        <dbReference type="SAM" id="Coils"/>
    </source>
</evidence>